<evidence type="ECO:0000313" key="2">
    <source>
        <dbReference type="Ensembl" id="ENSCCRP00015070131.1"/>
    </source>
</evidence>
<dbReference type="FunFam" id="1.10.167.10:FF:000001">
    <property type="entry name" value="Putative regulator of g-protein signaling 12"/>
    <property type="match status" value="1"/>
</dbReference>
<dbReference type="InterPro" id="IPR036305">
    <property type="entry name" value="RGS_sf"/>
</dbReference>
<sequence>MHFKSKVDDYLRKSCSVPANKTCGLTALRLFMKSEHSEENIEFWMACEEFKKIRSRSKLKSRAKTIYDEFIRPDSPKEINLDFYTRESLHQSLLIPTQWSFKAHNSHPRFLDSELYQKLCRIAAGDVSCSM</sequence>
<dbReference type="InterPro" id="IPR044926">
    <property type="entry name" value="RGS_subdomain_2"/>
</dbReference>
<reference evidence="2" key="1">
    <citation type="submission" date="2025-08" db="UniProtKB">
        <authorList>
            <consortium name="Ensembl"/>
        </authorList>
    </citation>
    <scope>IDENTIFICATION</scope>
</reference>
<accession>A0A8C1ZCR4</accession>
<dbReference type="Proteomes" id="UP000694700">
    <property type="component" value="Unplaced"/>
</dbReference>
<feature type="domain" description="RGS" evidence="1">
    <location>
        <begin position="24"/>
        <end position="102"/>
    </location>
</feature>
<evidence type="ECO:0000259" key="1">
    <source>
        <dbReference type="PROSITE" id="PS50132"/>
    </source>
</evidence>
<dbReference type="PRINTS" id="PR01301">
    <property type="entry name" value="RGSPROTEIN"/>
</dbReference>
<dbReference type="SUPFAM" id="SSF48097">
    <property type="entry name" value="Regulator of G-protein signaling, RGS"/>
    <property type="match status" value="1"/>
</dbReference>
<evidence type="ECO:0000313" key="3">
    <source>
        <dbReference type="Proteomes" id="UP000694700"/>
    </source>
</evidence>
<name>A0A8C1ZCR4_CYPCA</name>
<dbReference type="SMART" id="SM00315">
    <property type="entry name" value="RGS"/>
    <property type="match status" value="1"/>
</dbReference>
<dbReference type="AlphaFoldDB" id="A0A8C1ZCR4"/>
<dbReference type="Gene3D" id="1.10.167.10">
    <property type="entry name" value="Regulator of G-protein Signalling 4, domain 2"/>
    <property type="match status" value="1"/>
</dbReference>
<dbReference type="Ensembl" id="ENSCCRT00015072392.1">
    <property type="protein sequence ID" value="ENSCCRP00015070131.1"/>
    <property type="gene ID" value="ENSCCRG00015028408.1"/>
</dbReference>
<dbReference type="PANTHER" id="PTHR10845:SF43">
    <property type="entry name" value="REGULATOR OF G-PROTEIN SIGNALING 2"/>
    <property type="match status" value="1"/>
</dbReference>
<dbReference type="PANTHER" id="PTHR10845">
    <property type="entry name" value="REGULATOR OF G PROTEIN SIGNALING"/>
    <property type="match status" value="1"/>
</dbReference>
<dbReference type="Pfam" id="PF00615">
    <property type="entry name" value="RGS"/>
    <property type="match status" value="1"/>
</dbReference>
<proteinExistence type="predicted"/>
<protein>
    <submittedName>
        <fullName evidence="2">Regulator of G protein signaling 2</fullName>
    </submittedName>
</protein>
<organism evidence="2 3">
    <name type="scientific">Cyprinus carpio</name>
    <name type="common">Common carp</name>
    <dbReference type="NCBI Taxonomy" id="7962"/>
    <lineage>
        <taxon>Eukaryota</taxon>
        <taxon>Metazoa</taxon>
        <taxon>Chordata</taxon>
        <taxon>Craniata</taxon>
        <taxon>Vertebrata</taxon>
        <taxon>Euteleostomi</taxon>
        <taxon>Actinopterygii</taxon>
        <taxon>Neopterygii</taxon>
        <taxon>Teleostei</taxon>
        <taxon>Ostariophysi</taxon>
        <taxon>Cypriniformes</taxon>
        <taxon>Cyprinidae</taxon>
        <taxon>Cyprininae</taxon>
        <taxon>Cyprinus</taxon>
    </lineage>
</organism>
<dbReference type="InterPro" id="IPR016137">
    <property type="entry name" value="RGS"/>
</dbReference>
<dbReference type="PROSITE" id="PS50132">
    <property type="entry name" value="RGS"/>
    <property type="match status" value="1"/>
</dbReference>